<dbReference type="GO" id="GO:0006284">
    <property type="term" value="P:base-excision repair"/>
    <property type="evidence" value="ECO:0007669"/>
    <property type="project" value="InterPro"/>
</dbReference>
<keyword evidence="12" id="KW-0511">Multifunctional enzyme</keyword>
<dbReference type="GO" id="GO:0003690">
    <property type="term" value="F:double-stranded DNA binding"/>
    <property type="evidence" value="ECO:0007669"/>
    <property type="project" value="UniProtKB-ARBA"/>
</dbReference>
<dbReference type="InterPro" id="IPR015887">
    <property type="entry name" value="DNA_glyclase_Znf_dom_DNA_BS"/>
</dbReference>
<keyword evidence="11 21" id="KW-0456">Lyase</keyword>
<dbReference type="GO" id="GO:0006979">
    <property type="term" value="P:response to oxidative stress"/>
    <property type="evidence" value="ECO:0007669"/>
    <property type="project" value="UniProtKB-ARBA"/>
</dbReference>
<evidence type="ECO:0000256" key="9">
    <source>
        <dbReference type="ARBA" id="ARBA00023125"/>
    </source>
</evidence>
<dbReference type="EMBL" id="CSTD01000001">
    <property type="protein sequence ID" value="CPR10567.1"/>
    <property type="molecule type" value="Genomic_DNA"/>
</dbReference>
<dbReference type="GO" id="GO:0140078">
    <property type="term" value="F:class I DNA-(apurinic or apyrimidinic site) endonuclease activity"/>
    <property type="evidence" value="ECO:0007669"/>
    <property type="project" value="UniProtKB-EC"/>
</dbReference>
<dbReference type="PROSITE" id="PS51066">
    <property type="entry name" value="ZF_FPG_2"/>
    <property type="match status" value="1"/>
</dbReference>
<evidence type="ECO:0000256" key="7">
    <source>
        <dbReference type="ARBA" id="ARBA00022801"/>
    </source>
</evidence>
<dbReference type="InterPro" id="IPR000214">
    <property type="entry name" value="Znf_DNA_glyclase/AP_lyase"/>
</dbReference>
<keyword evidence="21" id="KW-0540">Nuclease</keyword>
<dbReference type="PANTHER" id="PTHR42697:SF3">
    <property type="entry name" value="ENDONUCLEASE 8 1"/>
    <property type="match status" value="1"/>
</dbReference>
<evidence type="ECO:0000256" key="5">
    <source>
        <dbReference type="ARBA" id="ARBA00022763"/>
    </source>
</evidence>
<dbReference type="FunFam" id="3.20.190.10:FF:000007">
    <property type="entry name" value="DNA glycosylase"/>
    <property type="match status" value="1"/>
</dbReference>
<dbReference type="OrthoDB" id="9800855at2"/>
<dbReference type="InterPro" id="IPR012319">
    <property type="entry name" value="FPG_cat"/>
</dbReference>
<evidence type="ECO:0000256" key="6">
    <source>
        <dbReference type="ARBA" id="ARBA00022771"/>
    </source>
</evidence>
<sequence length="269" mass="29476">MPEGHTLHRLARLHQRRFAGAPVAVSSPQGRFAGDAVDGRVLLRTSAWGKHLFHHYEPFGGGPIVHVHLGLYGAFTEWKRPDGAALPEPVGQVRMRMVGAGYGTDLRGPTVCEVVDEGQVSDVVARLGPDPLRADADPAPAWARIAKSRRPIGALLMDQAVIAGVGNVYRSELLFRHRIDPYRPGRAVGEAEFAAAWTDLVALMKIGLRRGQIVVVRPEHDHGPPSYRPGRPRTYVYRRAGEPCRVCGTPILTAVLEGRNVFWCPACQE</sequence>
<dbReference type="InterPro" id="IPR015886">
    <property type="entry name" value="H2TH_FPG"/>
</dbReference>
<organism evidence="21 22">
    <name type="scientific">Mycobacterium bohemicum DSM 44277</name>
    <dbReference type="NCBI Taxonomy" id="1236609"/>
    <lineage>
        <taxon>Bacteria</taxon>
        <taxon>Bacillati</taxon>
        <taxon>Actinomycetota</taxon>
        <taxon>Actinomycetes</taxon>
        <taxon>Mycobacteriales</taxon>
        <taxon>Mycobacteriaceae</taxon>
        <taxon>Mycobacterium</taxon>
    </lineage>
</organism>
<dbReference type="SUPFAM" id="SSF46946">
    <property type="entry name" value="S13-like H2TH domain"/>
    <property type="match status" value="1"/>
</dbReference>
<dbReference type="CDD" id="cd08970">
    <property type="entry name" value="AcNei1_N"/>
    <property type="match status" value="1"/>
</dbReference>
<dbReference type="Pfam" id="PF06827">
    <property type="entry name" value="zf-FPG_IleRS"/>
    <property type="match status" value="1"/>
</dbReference>
<dbReference type="AlphaFoldDB" id="A0A0U0W7M2"/>
<keyword evidence="6 19" id="KW-0863">Zinc-finger</keyword>
<dbReference type="InterPro" id="IPR010663">
    <property type="entry name" value="Znf_FPG/IleRS"/>
</dbReference>
<evidence type="ECO:0000256" key="14">
    <source>
        <dbReference type="ARBA" id="ARBA00044632"/>
    </source>
</evidence>
<evidence type="ECO:0000256" key="11">
    <source>
        <dbReference type="ARBA" id="ARBA00023239"/>
    </source>
</evidence>
<keyword evidence="4" id="KW-0479">Metal-binding</keyword>
<keyword evidence="21" id="KW-0255">Endonuclease</keyword>
<gene>
    <name evidence="21" type="ORF">BN971_01918</name>
</gene>
<keyword evidence="10" id="KW-0234">DNA repair</keyword>
<evidence type="ECO:0000256" key="13">
    <source>
        <dbReference type="ARBA" id="ARBA00023295"/>
    </source>
</evidence>
<feature type="domain" description="FPG-type" evidence="20">
    <location>
        <begin position="235"/>
        <end position="269"/>
    </location>
</feature>
<comment type="cofactor">
    <cofactor evidence="1">
        <name>Zn(2+)</name>
        <dbReference type="ChEBI" id="CHEBI:29105"/>
    </cofactor>
</comment>
<dbReference type="EC" id="4.2.99.18" evidence="3"/>
<keyword evidence="7" id="KW-0378">Hydrolase</keyword>
<evidence type="ECO:0000313" key="21">
    <source>
        <dbReference type="EMBL" id="CPR10567.1"/>
    </source>
</evidence>
<protein>
    <recommendedName>
        <fullName evidence="15">Endonuclease 8 1</fullName>
        <ecNumber evidence="3">4.2.99.18</ecNumber>
    </recommendedName>
    <alternativeName>
        <fullName evidence="17">DNA glycosylase/AP lyase Nei 1</fullName>
    </alternativeName>
    <alternativeName>
        <fullName evidence="16">DNA-(apurinic or apyrimidinic site) lyase Nei 1</fullName>
    </alternativeName>
    <alternativeName>
        <fullName evidence="18">Endonuclease VIII 1</fullName>
    </alternativeName>
</protein>
<evidence type="ECO:0000256" key="10">
    <source>
        <dbReference type="ARBA" id="ARBA00023204"/>
    </source>
</evidence>
<dbReference type="Pfam" id="PF01149">
    <property type="entry name" value="Fapy_DNA_glyco"/>
    <property type="match status" value="1"/>
</dbReference>
<keyword evidence="8" id="KW-0862">Zinc</keyword>
<dbReference type="Gene3D" id="3.20.190.10">
    <property type="entry name" value="MutM-like, N-terminal"/>
    <property type="match status" value="1"/>
</dbReference>
<comment type="similarity">
    <text evidence="2">Belongs to the FPG family.</text>
</comment>
<dbReference type="Pfam" id="PF06831">
    <property type="entry name" value="H2TH"/>
    <property type="match status" value="1"/>
</dbReference>
<comment type="catalytic activity">
    <reaction evidence="14">
        <text>2'-deoxyribonucleotide-(2'-deoxyribose 5'-phosphate)-2'-deoxyribonucleotide-DNA = a 3'-end 2'-deoxyribonucleotide-(2,3-dehydro-2,3-deoxyribose 5'-phosphate)-DNA + a 5'-end 5'-phospho-2'-deoxyribonucleoside-DNA + H(+)</text>
        <dbReference type="Rhea" id="RHEA:66592"/>
        <dbReference type="Rhea" id="RHEA-COMP:13180"/>
        <dbReference type="Rhea" id="RHEA-COMP:16897"/>
        <dbReference type="Rhea" id="RHEA-COMP:17067"/>
        <dbReference type="ChEBI" id="CHEBI:15378"/>
        <dbReference type="ChEBI" id="CHEBI:136412"/>
        <dbReference type="ChEBI" id="CHEBI:157695"/>
        <dbReference type="ChEBI" id="CHEBI:167181"/>
        <dbReference type="EC" id="4.2.99.18"/>
    </reaction>
</comment>
<dbReference type="SMART" id="SM00898">
    <property type="entry name" value="Fapy_DNA_glyco"/>
    <property type="match status" value="1"/>
</dbReference>
<dbReference type="Gene3D" id="1.10.8.50">
    <property type="match status" value="1"/>
</dbReference>
<dbReference type="GO" id="GO:0000703">
    <property type="term" value="F:oxidized pyrimidine nucleobase lesion DNA N-glycosylase activity"/>
    <property type="evidence" value="ECO:0007669"/>
    <property type="project" value="TreeGrafter"/>
</dbReference>
<evidence type="ECO:0000256" key="2">
    <source>
        <dbReference type="ARBA" id="ARBA00009409"/>
    </source>
</evidence>
<evidence type="ECO:0000256" key="3">
    <source>
        <dbReference type="ARBA" id="ARBA00012720"/>
    </source>
</evidence>
<evidence type="ECO:0000256" key="19">
    <source>
        <dbReference type="PROSITE-ProRule" id="PRU00391"/>
    </source>
</evidence>
<dbReference type="SMART" id="SM01232">
    <property type="entry name" value="H2TH"/>
    <property type="match status" value="1"/>
</dbReference>
<dbReference type="InterPro" id="IPR035937">
    <property type="entry name" value="FPG_N"/>
</dbReference>
<keyword evidence="9" id="KW-0238">DNA-binding</keyword>
<keyword evidence="13" id="KW-0326">Glycosidase</keyword>
<reference evidence="21 22" key="1">
    <citation type="submission" date="2015-03" db="EMBL/GenBank/DDBJ databases">
        <authorList>
            <person name="Murphy D."/>
        </authorList>
    </citation>
    <scope>NUCLEOTIDE SEQUENCE [LARGE SCALE GENOMIC DNA]</scope>
    <source>
        <strain evidence="21 22">DSM 44277</strain>
    </source>
</reference>
<evidence type="ECO:0000256" key="16">
    <source>
        <dbReference type="ARBA" id="ARBA00076224"/>
    </source>
</evidence>
<evidence type="ECO:0000256" key="8">
    <source>
        <dbReference type="ARBA" id="ARBA00022833"/>
    </source>
</evidence>
<evidence type="ECO:0000256" key="17">
    <source>
        <dbReference type="ARBA" id="ARBA00076830"/>
    </source>
</evidence>
<evidence type="ECO:0000256" key="1">
    <source>
        <dbReference type="ARBA" id="ARBA00001947"/>
    </source>
</evidence>
<dbReference type="GO" id="GO:0003684">
    <property type="term" value="F:damaged DNA binding"/>
    <property type="evidence" value="ECO:0007669"/>
    <property type="project" value="InterPro"/>
</dbReference>
<evidence type="ECO:0000256" key="4">
    <source>
        <dbReference type="ARBA" id="ARBA00022723"/>
    </source>
</evidence>
<dbReference type="InterPro" id="IPR010979">
    <property type="entry name" value="Ribosomal_uS13-like_H2TH"/>
</dbReference>
<dbReference type="Proteomes" id="UP000198875">
    <property type="component" value="Unassembled WGS sequence"/>
</dbReference>
<keyword evidence="5" id="KW-0227">DNA damage</keyword>
<proteinExistence type="inferred from homology"/>
<dbReference type="GO" id="GO:0008534">
    <property type="term" value="F:oxidized purine nucleobase lesion DNA N-glycosylase activity"/>
    <property type="evidence" value="ECO:0007669"/>
    <property type="project" value="UniProtKB-ARBA"/>
</dbReference>
<evidence type="ECO:0000313" key="22">
    <source>
        <dbReference type="Proteomes" id="UP000198875"/>
    </source>
</evidence>
<dbReference type="SUPFAM" id="SSF81624">
    <property type="entry name" value="N-terminal domain of MutM-like DNA repair proteins"/>
    <property type="match status" value="1"/>
</dbReference>
<evidence type="ECO:0000256" key="18">
    <source>
        <dbReference type="ARBA" id="ARBA00081466"/>
    </source>
</evidence>
<dbReference type="RefSeq" id="WP_085183018.1">
    <property type="nucleotide sequence ID" value="NZ_CSTD01000001.1"/>
</dbReference>
<dbReference type="FunFam" id="1.10.8.50:FF:000003">
    <property type="entry name" value="Formamidopyrimidine-DNA glycosylase"/>
    <property type="match status" value="1"/>
</dbReference>
<evidence type="ECO:0000256" key="12">
    <source>
        <dbReference type="ARBA" id="ARBA00023268"/>
    </source>
</evidence>
<accession>A0A0U0W7M2</accession>
<dbReference type="GO" id="GO:0008270">
    <property type="term" value="F:zinc ion binding"/>
    <property type="evidence" value="ECO:0007669"/>
    <property type="project" value="UniProtKB-KW"/>
</dbReference>
<evidence type="ECO:0000256" key="15">
    <source>
        <dbReference type="ARBA" id="ARBA00072653"/>
    </source>
</evidence>
<dbReference type="SUPFAM" id="SSF57716">
    <property type="entry name" value="Glucocorticoid receptor-like (DNA-binding domain)"/>
    <property type="match status" value="1"/>
</dbReference>
<name>A0A0U0W7M2_MYCBE</name>
<dbReference type="PANTHER" id="PTHR42697">
    <property type="entry name" value="ENDONUCLEASE 8"/>
    <property type="match status" value="1"/>
</dbReference>
<dbReference type="PROSITE" id="PS01242">
    <property type="entry name" value="ZF_FPG_1"/>
    <property type="match status" value="1"/>
</dbReference>
<evidence type="ECO:0000259" key="20">
    <source>
        <dbReference type="PROSITE" id="PS51066"/>
    </source>
</evidence>